<sequence>MSYTKIERALESVLPGAVYKVQAPTEDADGTPITRFLVWTPTGERFAYAEGKPFACIKTAVVTVATQTEDDALPRLVAAALASAHVAMQPPEHSYDDELATYFTDIPCEVI</sequence>
<name>A0A8S5RXU0_9CAUD</name>
<reference evidence="1" key="1">
    <citation type="journal article" date="2021" name="Proc. Natl. Acad. Sci. U.S.A.">
        <title>A Catalog of Tens of Thousands of Viruses from Human Metagenomes Reveals Hidden Associations with Chronic Diseases.</title>
        <authorList>
            <person name="Tisza M.J."/>
            <person name="Buck C.B."/>
        </authorList>
    </citation>
    <scope>NUCLEOTIDE SEQUENCE</scope>
    <source>
        <strain evidence="1">CtKFg29</strain>
    </source>
</reference>
<evidence type="ECO:0000313" key="1">
    <source>
        <dbReference type="EMBL" id="DAF43488.1"/>
    </source>
</evidence>
<organism evidence="1">
    <name type="scientific">Myoviridae sp. ctKFg29</name>
    <dbReference type="NCBI Taxonomy" id="2827675"/>
    <lineage>
        <taxon>Viruses</taxon>
        <taxon>Duplodnaviria</taxon>
        <taxon>Heunggongvirae</taxon>
        <taxon>Uroviricota</taxon>
        <taxon>Caudoviricetes</taxon>
    </lineage>
</organism>
<proteinExistence type="predicted"/>
<protein>
    <submittedName>
        <fullName evidence="1">Uncharacterized protein</fullName>
    </submittedName>
</protein>
<dbReference type="EMBL" id="BK032507">
    <property type="protein sequence ID" value="DAF43488.1"/>
    <property type="molecule type" value="Genomic_DNA"/>
</dbReference>
<accession>A0A8S5RXU0</accession>